<evidence type="ECO:0000313" key="2">
    <source>
        <dbReference type="EMBL" id="QFY44518.1"/>
    </source>
</evidence>
<organism evidence="2 3">
    <name type="scientific">Candidatus Methylospira mobilis</name>
    <dbReference type="NCBI Taxonomy" id="1808979"/>
    <lineage>
        <taxon>Bacteria</taxon>
        <taxon>Pseudomonadati</taxon>
        <taxon>Pseudomonadota</taxon>
        <taxon>Gammaproteobacteria</taxon>
        <taxon>Methylococcales</taxon>
        <taxon>Methylococcaceae</taxon>
        <taxon>Candidatus Methylospira</taxon>
    </lineage>
</organism>
<dbReference type="KEGG" id="mmob:F6R98_19345"/>
<dbReference type="RefSeq" id="WP_153250480.1">
    <property type="nucleotide sequence ID" value="NZ_CP044205.1"/>
</dbReference>
<reference evidence="2 3" key="1">
    <citation type="submission" date="2019-09" db="EMBL/GenBank/DDBJ databases">
        <title>Ecophysiology of the spiral-shaped methanotroph Methylospira mobilis as revealed by the complete genome sequence.</title>
        <authorList>
            <person name="Oshkin I.Y."/>
            <person name="Dedysh S.N."/>
            <person name="Miroshnikov K."/>
            <person name="Danilova O.V."/>
            <person name="Hakobyan A."/>
            <person name="Liesack W."/>
        </authorList>
    </citation>
    <scope>NUCLEOTIDE SEQUENCE [LARGE SCALE GENOMIC DNA]</scope>
    <source>
        <strain evidence="2 3">Shm1</strain>
    </source>
</reference>
<keyword evidence="1" id="KW-0812">Transmembrane</keyword>
<dbReference type="EMBL" id="CP044205">
    <property type="protein sequence ID" value="QFY44518.1"/>
    <property type="molecule type" value="Genomic_DNA"/>
</dbReference>
<feature type="transmembrane region" description="Helical" evidence="1">
    <location>
        <begin position="48"/>
        <end position="65"/>
    </location>
</feature>
<sequence length="145" mass="16312">MMTTCIRNRRKSKSLKIQIRDAEQQLSNRQRRCGVRAATLTRKIHQQLIAPASLLLAGSIGFIIGEFTKRQIPNNRGAADKPDATETTPLRTALKLMASARTIYAALPLAWIMRSLHHPDASGQPPKRRFYVAETTNPFNLSDFQ</sequence>
<evidence type="ECO:0000313" key="3">
    <source>
        <dbReference type="Proteomes" id="UP000325755"/>
    </source>
</evidence>
<accession>A0A5Q0BR14</accession>
<evidence type="ECO:0000256" key="1">
    <source>
        <dbReference type="SAM" id="Phobius"/>
    </source>
</evidence>
<proteinExistence type="predicted"/>
<dbReference type="InParanoid" id="A0A5Q0BR14"/>
<name>A0A5Q0BR14_9GAMM</name>
<dbReference type="Proteomes" id="UP000325755">
    <property type="component" value="Chromosome"/>
</dbReference>
<keyword evidence="1" id="KW-0472">Membrane</keyword>
<protein>
    <submittedName>
        <fullName evidence="2">Uncharacterized protein</fullName>
    </submittedName>
</protein>
<keyword evidence="3" id="KW-1185">Reference proteome</keyword>
<dbReference type="AlphaFoldDB" id="A0A5Q0BR14"/>
<keyword evidence="1" id="KW-1133">Transmembrane helix</keyword>
<dbReference type="OrthoDB" id="5572457at2"/>
<gene>
    <name evidence="2" type="ORF">F6R98_19345</name>
</gene>